<feature type="region of interest" description="Disordered" evidence="4">
    <location>
        <begin position="276"/>
        <end position="309"/>
    </location>
</feature>
<dbReference type="GO" id="GO:0000127">
    <property type="term" value="C:transcription factor TFIIIC complex"/>
    <property type="evidence" value="ECO:0007669"/>
    <property type="project" value="TreeGrafter"/>
</dbReference>
<accession>A0A200PZG2</accession>
<dbReference type="InParanoid" id="A0A200PZG2"/>
<feature type="compositionally biased region" description="Basic and acidic residues" evidence="4">
    <location>
        <begin position="1021"/>
        <end position="1041"/>
    </location>
</feature>
<feature type="region of interest" description="Disordered" evidence="4">
    <location>
        <begin position="367"/>
        <end position="438"/>
    </location>
</feature>
<gene>
    <name evidence="5" type="ORF">BVC80_1651g104</name>
</gene>
<reference evidence="5 6" key="1">
    <citation type="journal article" date="2017" name="Mol. Plant">
        <title>The Genome of Medicinal Plant Macleaya cordata Provides New Insights into Benzylisoquinoline Alkaloids Metabolism.</title>
        <authorList>
            <person name="Liu X."/>
            <person name="Liu Y."/>
            <person name="Huang P."/>
            <person name="Ma Y."/>
            <person name="Qing Z."/>
            <person name="Tang Q."/>
            <person name="Cao H."/>
            <person name="Cheng P."/>
            <person name="Zheng Y."/>
            <person name="Yuan Z."/>
            <person name="Zhou Y."/>
            <person name="Liu J."/>
            <person name="Tang Z."/>
            <person name="Zhuo Y."/>
            <person name="Zhang Y."/>
            <person name="Yu L."/>
            <person name="Huang J."/>
            <person name="Yang P."/>
            <person name="Peng Q."/>
            <person name="Zhang J."/>
            <person name="Jiang W."/>
            <person name="Zhang Z."/>
            <person name="Lin K."/>
            <person name="Ro D.K."/>
            <person name="Chen X."/>
            <person name="Xiong X."/>
            <person name="Shang Y."/>
            <person name="Huang S."/>
            <person name="Zeng J."/>
        </authorList>
    </citation>
    <scope>NUCLEOTIDE SEQUENCE [LARGE SCALE GENOMIC DNA]</scope>
    <source>
        <strain evidence="6">cv. BLH2017</strain>
        <tissue evidence="5">Root</tissue>
    </source>
</reference>
<dbReference type="InterPro" id="IPR015943">
    <property type="entry name" value="WD40/YVTN_repeat-like_dom_sf"/>
</dbReference>
<feature type="region of interest" description="Disordered" evidence="4">
    <location>
        <begin position="471"/>
        <end position="492"/>
    </location>
</feature>
<dbReference type="GO" id="GO:0003677">
    <property type="term" value="F:DNA binding"/>
    <property type="evidence" value="ECO:0007669"/>
    <property type="project" value="InterPro"/>
</dbReference>
<evidence type="ECO:0000256" key="4">
    <source>
        <dbReference type="SAM" id="MobiDB-lite"/>
    </source>
</evidence>
<feature type="compositionally biased region" description="Basic residues" evidence="4">
    <location>
        <begin position="1001"/>
        <end position="1012"/>
    </location>
</feature>
<feature type="region of interest" description="Disordered" evidence="4">
    <location>
        <begin position="326"/>
        <end position="350"/>
    </location>
</feature>
<dbReference type="SMART" id="SM00320">
    <property type="entry name" value="WD40"/>
    <property type="match status" value="5"/>
</dbReference>
<dbReference type="InterPro" id="IPR036322">
    <property type="entry name" value="WD40_repeat_dom_sf"/>
</dbReference>
<evidence type="ECO:0000256" key="3">
    <source>
        <dbReference type="ARBA" id="ARBA00023242"/>
    </source>
</evidence>
<dbReference type="EMBL" id="MVGT01003660">
    <property type="protein sequence ID" value="OVA03597.1"/>
    <property type="molecule type" value="Genomic_DNA"/>
</dbReference>
<protein>
    <submittedName>
        <fullName evidence="5">WD40 repeat</fullName>
    </submittedName>
</protein>
<dbReference type="PRINTS" id="PR00929">
    <property type="entry name" value="ATHOOK"/>
</dbReference>
<dbReference type="OrthoDB" id="4703at2759"/>
<evidence type="ECO:0000256" key="1">
    <source>
        <dbReference type="ARBA" id="ARBA00004123"/>
    </source>
</evidence>
<dbReference type="SUPFAM" id="SSF50978">
    <property type="entry name" value="WD40 repeat-like"/>
    <property type="match status" value="1"/>
</dbReference>
<dbReference type="InterPro" id="IPR017956">
    <property type="entry name" value="AT_hook_DNA-bd_motif"/>
</dbReference>
<dbReference type="PANTHER" id="PTHR15052:SF2">
    <property type="entry name" value="GENERAL TRANSCRIPTION FACTOR 3C POLYPEPTIDE 2"/>
    <property type="match status" value="1"/>
</dbReference>
<dbReference type="GO" id="GO:0006383">
    <property type="term" value="P:transcription by RNA polymerase III"/>
    <property type="evidence" value="ECO:0007669"/>
    <property type="project" value="TreeGrafter"/>
</dbReference>
<sequence length="1088" mass="121219">MMEGENMDGSTADQDSSDVLVSPFDYSIENHFRAMDTISELCGVEEEEEASCASEMERLSSKITFIRQWQDFCYKPRTIRFDQEIRRPQGKDVCNGVNLPQFSAASVLKLERLSSETSYSKARKDFVLYVGGHVWALDWCPSVRQRSDCHIKCEYLAVAAHPPDSSYHKIGAALTGLGVIQIWCLLNVSVKEEELPPLTKPKGRGRPRKKMVTEESCGDLDSNDQFAQALAVQLDKETDKTSPPVKKARGRPRKKMVTEECFGDLDSNSQSVQAVDVQLDKGTNKTSPPLKKARGRPRKQTVTDESCNLDNNNQFVQALAIQLDKEIDKNPPPLKKARGRSRKKTVTEESCKLDDNNQFVQALAIQLDKEIDKNPPPLTKAKGRSRKKTVTEESSGDTDTNNQFVQALAIQLEKEIDKNPPPPLKKARGRSRKKTITEESCGDLDCNNQFVQALAVQLDKETDITSPLLKKAKGRTRKQKNTNGCSNDFNKDRQIVPGLAAESSEDPSGVLTETGAVRHTHEHAVLRIPDNDVELQAETQEGCGHAVLACKPGLIYTRRKKRKMKGKARESKANESPFDPLLLTENKANETSFAVITSSQQEVTDGCFDTSTLDFHLPKDVVLPRVVFCLAHNGKVAWDVKWRPSNIRDSKDKHCMGYLAVLLGNGSLEVWEVPFPRTVKVLYSSYKEEATDPRFMKLAPVFRCSELKFGDRQSIPLTLEWSRSSPHDLILAGCHDGTVALWKFSPSGSSQDTKPLLYFSADNVPIRALAWAPCESDAESANVIATAGHGGLRFWDLRDPYRPLWDLNPVRRVIYSLDWLPDPRCVIMSFDDGTLRILSLSKAAYDVPVTGTPFVGTQQQGLHSYFCSSFPIWSVHASRPAGMVAYCSADGNVVRFQLTSKAVDKDPSRNRAPHFLCGSLREEDSTLAVNIPLPDVPFPMKKSLNEWGDTPRSIRGFLSDVYQAKRANDQASDDTKLALCYGDDPSNFGSGMTLASQKCKTTPKPKVAKKKTPASDQALAIREEPENSQRGGENRKGEKETEIEVFPSKIVAMHRVRWNMNEGSERWLCYGGAAGIVRCQEIAIRSIA</sequence>
<name>A0A200PZG2_MACCD</name>
<dbReference type="PANTHER" id="PTHR15052">
    <property type="entry name" value="RNA POLYMERASE III TRANSCRIPTION INITIATION FACTOR COMPLEX SUBUNIT"/>
    <property type="match status" value="1"/>
</dbReference>
<dbReference type="GO" id="GO:0005634">
    <property type="term" value="C:nucleus"/>
    <property type="evidence" value="ECO:0007669"/>
    <property type="project" value="UniProtKB-SubCell"/>
</dbReference>
<dbReference type="Proteomes" id="UP000195402">
    <property type="component" value="Unassembled WGS sequence"/>
</dbReference>
<dbReference type="OMA" id="WCPRVHG"/>
<feature type="compositionally biased region" description="Basic residues" evidence="4">
    <location>
        <begin position="425"/>
        <end position="434"/>
    </location>
</feature>
<dbReference type="Gene3D" id="2.130.10.10">
    <property type="entry name" value="YVTN repeat-like/Quinoprotein amine dehydrogenase"/>
    <property type="match status" value="1"/>
</dbReference>
<keyword evidence="2" id="KW-0804">Transcription</keyword>
<feature type="region of interest" description="Disordered" evidence="4">
    <location>
        <begin position="235"/>
        <end position="255"/>
    </location>
</feature>
<dbReference type="InterPro" id="IPR052416">
    <property type="entry name" value="GTF3C_component"/>
</dbReference>
<evidence type="ECO:0000313" key="5">
    <source>
        <dbReference type="EMBL" id="OVA03597.1"/>
    </source>
</evidence>
<feature type="region of interest" description="Disordered" evidence="4">
    <location>
        <begin position="1000"/>
        <end position="1041"/>
    </location>
</feature>
<dbReference type="STRING" id="56857.A0A200PZG2"/>
<dbReference type="InterPro" id="IPR001680">
    <property type="entry name" value="WD40_rpt"/>
</dbReference>
<keyword evidence="6" id="KW-1185">Reference proteome</keyword>
<keyword evidence="3" id="KW-0539">Nucleus</keyword>
<dbReference type="AlphaFoldDB" id="A0A200PZG2"/>
<feature type="compositionally biased region" description="Basic residues" evidence="4">
    <location>
        <begin position="471"/>
        <end position="480"/>
    </location>
</feature>
<proteinExistence type="predicted"/>
<dbReference type="FunCoup" id="A0A200PZG2">
    <property type="interactions" value="794"/>
</dbReference>
<evidence type="ECO:0000313" key="6">
    <source>
        <dbReference type="Proteomes" id="UP000195402"/>
    </source>
</evidence>
<feature type="compositionally biased region" description="Basic residues" evidence="4">
    <location>
        <begin position="335"/>
        <end position="344"/>
    </location>
</feature>
<feature type="compositionally biased region" description="Basic residues" evidence="4">
    <location>
        <begin position="246"/>
        <end position="255"/>
    </location>
</feature>
<dbReference type="SMART" id="SM00384">
    <property type="entry name" value="AT_hook"/>
    <property type="match status" value="7"/>
</dbReference>
<comment type="caution">
    <text evidence="5">The sequence shown here is derived from an EMBL/GenBank/DDBJ whole genome shotgun (WGS) entry which is preliminary data.</text>
</comment>
<organism evidence="5 6">
    <name type="scientific">Macleaya cordata</name>
    <name type="common">Five-seeded plume-poppy</name>
    <name type="synonym">Bocconia cordata</name>
    <dbReference type="NCBI Taxonomy" id="56857"/>
    <lineage>
        <taxon>Eukaryota</taxon>
        <taxon>Viridiplantae</taxon>
        <taxon>Streptophyta</taxon>
        <taxon>Embryophyta</taxon>
        <taxon>Tracheophyta</taxon>
        <taxon>Spermatophyta</taxon>
        <taxon>Magnoliopsida</taxon>
        <taxon>Ranunculales</taxon>
        <taxon>Papaveraceae</taxon>
        <taxon>Papaveroideae</taxon>
        <taxon>Macleaya</taxon>
    </lineage>
</organism>
<comment type="subcellular location">
    <subcellularLocation>
        <location evidence="1">Nucleus</location>
    </subcellularLocation>
</comment>
<evidence type="ECO:0000256" key="2">
    <source>
        <dbReference type="ARBA" id="ARBA00023163"/>
    </source>
</evidence>